<reference evidence="2 3" key="1">
    <citation type="submission" date="2016-10" db="EMBL/GenBank/DDBJ databases">
        <title>Comparative genome analysis of multiple Pseudomonas spp. focuses on biocontrol and plant growth promoting traits.</title>
        <authorList>
            <person name="Tao X.-Y."/>
            <person name="Taylor C.G."/>
        </authorList>
    </citation>
    <scope>NUCLEOTIDE SEQUENCE [LARGE SCALE GENOMIC DNA]</scope>
    <source>
        <strain evidence="2 3">37D10</strain>
    </source>
</reference>
<organism evidence="2 3">
    <name type="scientific">Pseudomonas brassicacearum</name>
    <dbReference type="NCBI Taxonomy" id="930166"/>
    <lineage>
        <taxon>Bacteria</taxon>
        <taxon>Pseudomonadati</taxon>
        <taxon>Pseudomonadota</taxon>
        <taxon>Gammaproteobacteria</taxon>
        <taxon>Pseudomonadales</taxon>
        <taxon>Pseudomonadaceae</taxon>
        <taxon>Pseudomonas</taxon>
    </lineage>
</organism>
<dbReference type="PROSITE" id="PS50943">
    <property type="entry name" value="HTH_CROC1"/>
    <property type="match status" value="1"/>
</dbReference>
<evidence type="ECO:0000313" key="2">
    <source>
        <dbReference type="EMBL" id="ROM89396.1"/>
    </source>
</evidence>
<gene>
    <name evidence="2" type="ORF">BK658_28200</name>
</gene>
<dbReference type="InterPro" id="IPR001387">
    <property type="entry name" value="Cro/C1-type_HTH"/>
</dbReference>
<dbReference type="EMBL" id="MOBI01000044">
    <property type="protein sequence ID" value="ROM89396.1"/>
    <property type="molecule type" value="Genomic_DNA"/>
</dbReference>
<proteinExistence type="predicted"/>
<name>A0A423GIM5_9PSED</name>
<sequence length="101" mass="10982">MPVLGLKMELNQAFGRVFARLRMRNGLTQEDFHPAATDRYVRMLEKGKASPTIAMFCELSSVLNVSPAVLMALTTAEAAGLTEEDGLQALQAALDDTKRVA</sequence>
<comment type="caution">
    <text evidence="2">The sequence shown here is derived from an EMBL/GenBank/DDBJ whole genome shotgun (WGS) entry which is preliminary data.</text>
</comment>
<evidence type="ECO:0000259" key="1">
    <source>
        <dbReference type="PROSITE" id="PS50943"/>
    </source>
</evidence>
<dbReference type="InterPro" id="IPR010982">
    <property type="entry name" value="Lambda_DNA-bd_dom_sf"/>
</dbReference>
<feature type="domain" description="HTH cro/C1-type" evidence="1">
    <location>
        <begin position="40"/>
        <end position="70"/>
    </location>
</feature>
<protein>
    <recommendedName>
        <fullName evidence="1">HTH cro/C1-type domain-containing protein</fullName>
    </recommendedName>
</protein>
<dbReference type="Gene3D" id="1.10.260.40">
    <property type="entry name" value="lambda repressor-like DNA-binding domains"/>
    <property type="match status" value="1"/>
</dbReference>
<dbReference type="GO" id="GO:0003677">
    <property type="term" value="F:DNA binding"/>
    <property type="evidence" value="ECO:0007669"/>
    <property type="project" value="InterPro"/>
</dbReference>
<dbReference type="CDD" id="cd00093">
    <property type="entry name" value="HTH_XRE"/>
    <property type="match status" value="1"/>
</dbReference>
<accession>A0A423GIM5</accession>
<evidence type="ECO:0000313" key="3">
    <source>
        <dbReference type="Proteomes" id="UP000284684"/>
    </source>
</evidence>
<dbReference type="Proteomes" id="UP000284684">
    <property type="component" value="Unassembled WGS sequence"/>
</dbReference>
<dbReference type="AlphaFoldDB" id="A0A423GIM5"/>
<dbReference type="SUPFAM" id="SSF47413">
    <property type="entry name" value="lambda repressor-like DNA-binding domains"/>
    <property type="match status" value="1"/>
</dbReference>
<dbReference type="Pfam" id="PF01381">
    <property type="entry name" value="HTH_3"/>
    <property type="match status" value="1"/>
</dbReference>